<feature type="transmembrane region" description="Helical" evidence="4">
    <location>
        <begin position="132"/>
        <end position="150"/>
    </location>
</feature>
<feature type="region of interest" description="Disordered" evidence="3">
    <location>
        <begin position="641"/>
        <end position="661"/>
    </location>
</feature>
<feature type="transmembrane region" description="Helical" evidence="4">
    <location>
        <begin position="157"/>
        <end position="177"/>
    </location>
</feature>
<evidence type="ECO:0000313" key="8">
    <source>
        <dbReference type="Proteomes" id="UP001268036"/>
    </source>
</evidence>
<dbReference type="Pfam" id="PF00563">
    <property type="entry name" value="EAL"/>
    <property type="match status" value="1"/>
</dbReference>
<dbReference type="PANTHER" id="PTHR33121:SF79">
    <property type="entry name" value="CYCLIC DI-GMP PHOSPHODIESTERASE PDED-RELATED"/>
    <property type="match status" value="1"/>
</dbReference>
<evidence type="ECO:0000256" key="4">
    <source>
        <dbReference type="SAM" id="Phobius"/>
    </source>
</evidence>
<keyword evidence="4" id="KW-0812">Transmembrane</keyword>
<dbReference type="InterPro" id="IPR043128">
    <property type="entry name" value="Rev_trsase/Diguanyl_cyclase"/>
</dbReference>
<gene>
    <name evidence="7" type="ORF">QE440_002423</name>
</gene>
<dbReference type="SUPFAM" id="SSF55073">
    <property type="entry name" value="Nucleotide cyclase"/>
    <property type="match status" value="1"/>
</dbReference>
<accession>A0AAJ2BQS9</accession>
<evidence type="ECO:0000256" key="1">
    <source>
        <dbReference type="ARBA" id="ARBA00001946"/>
    </source>
</evidence>
<comment type="subcellular location">
    <subcellularLocation>
        <location evidence="2">Cell inner membrane</location>
    </subcellularLocation>
</comment>
<evidence type="ECO:0000256" key="2">
    <source>
        <dbReference type="ARBA" id="ARBA00004533"/>
    </source>
</evidence>
<dbReference type="GO" id="GO:0071111">
    <property type="term" value="F:cyclic-guanylate-specific phosphodiesterase activity"/>
    <property type="evidence" value="ECO:0007669"/>
    <property type="project" value="InterPro"/>
</dbReference>
<dbReference type="PANTHER" id="PTHR33121">
    <property type="entry name" value="CYCLIC DI-GMP PHOSPHODIESTERASE PDEF"/>
    <property type="match status" value="1"/>
</dbReference>
<comment type="caution">
    <text evidence="7">The sequence shown here is derived from an EMBL/GenBank/DDBJ whole genome shotgun (WGS) entry which is preliminary data.</text>
</comment>
<evidence type="ECO:0000259" key="6">
    <source>
        <dbReference type="PROSITE" id="PS50887"/>
    </source>
</evidence>
<comment type="cofactor">
    <cofactor evidence="1">
        <name>Mg(2+)</name>
        <dbReference type="ChEBI" id="CHEBI:18420"/>
    </cofactor>
</comment>
<dbReference type="SMART" id="SM00052">
    <property type="entry name" value="EAL"/>
    <property type="match status" value="1"/>
</dbReference>
<dbReference type="SMART" id="SM00267">
    <property type="entry name" value="GGDEF"/>
    <property type="match status" value="1"/>
</dbReference>
<name>A0AAJ2BQS9_9PSED</name>
<dbReference type="PROSITE" id="PS50887">
    <property type="entry name" value="GGDEF"/>
    <property type="match status" value="1"/>
</dbReference>
<feature type="transmembrane region" description="Helical" evidence="4">
    <location>
        <begin position="103"/>
        <end position="120"/>
    </location>
</feature>
<keyword evidence="4" id="KW-1133">Transmembrane helix</keyword>
<dbReference type="InterPro" id="IPR001633">
    <property type="entry name" value="EAL_dom"/>
</dbReference>
<dbReference type="EMBL" id="JAVJAF010000001">
    <property type="protein sequence ID" value="MDR6234682.1"/>
    <property type="molecule type" value="Genomic_DNA"/>
</dbReference>
<proteinExistence type="predicted"/>
<dbReference type="Pfam" id="PF00990">
    <property type="entry name" value="GGDEF"/>
    <property type="match status" value="1"/>
</dbReference>
<dbReference type="CDD" id="cd01949">
    <property type="entry name" value="GGDEF"/>
    <property type="match status" value="1"/>
</dbReference>
<dbReference type="InterPro" id="IPR050706">
    <property type="entry name" value="Cyclic-di-GMP_PDE-like"/>
</dbReference>
<keyword evidence="4" id="KW-0472">Membrane</keyword>
<dbReference type="InterPro" id="IPR000160">
    <property type="entry name" value="GGDEF_dom"/>
</dbReference>
<dbReference type="AlphaFoldDB" id="A0AAJ2BQS9"/>
<evidence type="ECO:0000256" key="3">
    <source>
        <dbReference type="SAM" id="MobiDB-lite"/>
    </source>
</evidence>
<dbReference type="GO" id="GO:0005886">
    <property type="term" value="C:plasma membrane"/>
    <property type="evidence" value="ECO:0007669"/>
    <property type="project" value="UniProtKB-SubCell"/>
</dbReference>
<dbReference type="FunFam" id="3.30.70.270:FF:000001">
    <property type="entry name" value="Diguanylate cyclase domain protein"/>
    <property type="match status" value="1"/>
</dbReference>
<protein>
    <submittedName>
        <fullName evidence="7">Diguanylate cyclase (GGDEF)-like protein</fullName>
    </submittedName>
</protein>
<dbReference type="Gene3D" id="3.30.70.270">
    <property type="match status" value="1"/>
</dbReference>
<dbReference type="RefSeq" id="WP_309758609.1">
    <property type="nucleotide sequence ID" value="NZ_JAVJAF010000001.1"/>
</dbReference>
<organism evidence="7 8">
    <name type="scientific">Pseudomonas oryzihabitans</name>
    <dbReference type="NCBI Taxonomy" id="47885"/>
    <lineage>
        <taxon>Bacteria</taxon>
        <taxon>Pseudomonadati</taxon>
        <taxon>Pseudomonadota</taxon>
        <taxon>Gammaproteobacteria</taxon>
        <taxon>Pseudomonadales</taxon>
        <taxon>Pseudomonadaceae</taxon>
        <taxon>Pseudomonas</taxon>
    </lineage>
</organism>
<feature type="domain" description="EAL" evidence="5">
    <location>
        <begin position="410"/>
        <end position="659"/>
    </location>
</feature>
<dbReference type="CDD" id="cd01948">
    <property type="entry name" value="EAL"/>
    <property type="match status" value="1"/>
</dbReference>
<dbReference type="NCBIfam" id="TIGR00254">
    <property type="entry name" value="GGDEF"/>
    <property type="match status" value="1"/>
</dbReference>
<dbReference type="InterPro" id="IPR029787">
    <property type="entry name" value="Nucleotide_cyclase"/>
</dbReference>
<feature type="transmembrane region" description="Helical" evidence="4">
    <location>
        <begin position="47"/>
        <end position="66"/>
    </location>
</feature>
<evidence type="ECO:0000259" key="5">
    <source>
        <dbReference type="PROSITE" id="PS50883"/>
    </source>
</evidence>
<feature type="transmembrane region" description="Helical" evidence="4">
    <location>
        <begin position="183"/>
        <end position="203"/>
    </location>
</feature>
<sequence>MSDTMNLERLVDAALATPRKGQRFPPLLEKRYQQDIHRAQCRYIRRVLFIGILCYESFLFCWWLLIGDGLGWAAYHMVGVGIPLTLCLMWLMPRLSPRWREGLALIPFYLALLLVYHVVIHGPPAVTANPTLYVFIFTWPLIPAYSNICLRAPLRPVLVFNAFCLAVILAGALQVAAPFSLHVLMIVNALILAFFSILASYWLDVEGRRSYLYRLRDELHLVTLHSANRDLQRLSETDSLTELANRRGLAIMLEVFWRKRQDGRTGSLLLLDVDFFKPYNDHYGHLAGDSCLRRVGAAMQQALRPGDCIGRYGGEEFLVLLDAVTPSEARNIAERLLQNVRDLRIPHAMRPDGLGILTISGGLVDNLDPTARTVDELLGHADQALYRAKALGRNRFCEDGQELSSSVQLPPLGPDDLRLGLALGQFDLLFQPIYRVAGQVLAGYEALLRWQHPQRGSIPPEVFIPLAERHGLIDSLGEWVLRQACQAACQWPRELTVSVNLSPVQLRDPVLPERVAAVLSATGLPGDRLILELTEGEPLELDQRTRDTFTALQALGIHLALDDFGTGHANLGYLLALKFQLLKVDQQILAIASPRQREDVLRALQQLARSLGVRLLCEGVETDEQLALLQKLGVEEAQGYWLGRPQPSPRREMAGAQRHPG</sequence>
<dbReference type="Proteomes" id="UP001268036">
    <property type="component" value="Unassembled WGS sequence"/>
</dbReference>
<dbReference type="SUPFAM" id="SSF141868">
    <property type="entry name" value="EAL domain-like"/>
    <property type="match status" value="1"/>
</dbReference>
<evidence type="ECO:0000313" key="7">
    <source>
        <dbReference type="EMBL" id="MDR6234682.1"/>
    </source>
</evidence>
<feature type="transmembrane region" description="Helical" evidence="4">
    <location>
        <begin position="72"/>
        <end position="91"/>
    </location>
</feature>
<dbReference type="InterPro" id="IPR035919">
    <property type="entry name" value="EAL_sf"/>
</dbReference>
<dbReference type="PROSITE" id="PS50883">
    <property type="entry name" value="EAL"/>
    <property type="match status" value="1"/>
</dbReference>
<reference evidence="7" key="1">
    <citation type="submission" date="2023-08" db="EMBL/GenBank/DDBJ databases">
        <title>Functional and genomic diversity of the sorghum phyllosphere microbiome.</title>
        <authorList>
            <person name="Shade A."/>
        </authorList>
    </citation>
    <scope>NUCLEOTIDE SEQUENCE</scope>
    <source>
        <strain evidence="7">SORGH_AS_0201</strain>
    </source>
</reference>
<feature type="domain" description="GGDEF" evidence="6">
    <location>
        <begin position="264"/>
        <end position="401"/>
    </location>
</feature>
<dbReference type="Gene3D" id="3.20.20.450">
    <property type="entry name" value="EAL domain"/>
    <property type="match status" value="1"/>
</dbReference>